<comment type="caution">
    <text evidence="1">The sequence shown here is derived from an EMBL/GenBank/DDBJ whole genome shotgun (WGS) entry which is preliminary data.</text>
</comment>
<gene>
    <name evidence="1" type="ORF">BWK62_12980</name>
</gene>
<proteinExistence type="predicted"/>
<evidence type="ECO:0000313" key="1">
    <source>
        <dbReference type="EMBL" id="OWP75016.1"/>
    </source>
</evidence>
<sequence>MKYNFANQKFNFNGGLEGKILGEIEISLAVRFVSKKRVEVKPERDEHSYYRNWSRCSSIVIYLIKMSI</sequence>
<dbReference type="AlphaFoldDB" id="A0A246G886"/>
<accession>A0A246G886</accession>
<reference evidence="1 2" key="1">
    <citation type="journal article" date="2017" name="Infect. Genet. Evol.">
        <title>Comparative genome analysis of fish pathogen Flavobacterium columnare reveals extensive sequence diversity within the species.</title>
        <authorList>
            <person name="Kayansamruaj P."/>
            <person name="Dong H.T."/>
            <person name="Hirono I."/>
            <person name="Kondo H."/>
            <person name="Senapin S."/>
            <person name="Rodkhum C."/>
        </authorList>
    </citation>
    <scope>NUCLEOTIDE SEQUENCE [LARGE SCALE GENOMIC DNA]</scope>
    <source>
        <strain evidence="1 2">1214</strain>
    </source>
</reference>
<organism evidence="1 2">
    <name type="scientific">Flavobacterium columnare</name>
    <dbReference type="NCBI Taxonomy" id="996"/>
    <lineage>
        <taxon>Bacteria</taxon>
        <taxon>Pseudomonadati</taxon>
        <taxon>Bacteroidota</taxon>
        <taxon>Flavobacteriia</taxon>
        <taxon>Flavobacteriales</taxon>
        <taxon>Flavobacteriaceae</taxon>
        <taxon>Flavobacterium</taxon>
    </lineage>
</organism>
<dbReference type="EMBL" id="MTCY01000050">
    <property type="protein sequence ID" value="OWP75016.1"/>
    <property type="molecule type" value="Genomic_DNA"/>
</dbReference>
<name>A0A246G886_9FLAO</name>
<dbReference type="Proteomes" id="UP000198034">
    <property type="component" value="Unassembled WGS sequence"/>
</dbReference>
<evidence type="ECO:0000313" key="2">
    <source>
        <dbReference type="Proteomes" id="UP000198034"/>
    </source>
</evidence>
<protein>
    <submittedName>
        <fullName evidence="1">Uncharacterized protein</fullName>
    </submittedName>
</protein>